<dbReference type="PANTHER" id="PTHR41775:SF1">
    <property type="entry name" value="PEPTIDASE M6-LIKE DOMAIN-CONTAINING PROTEIN"/>
    <property type="match status" value="1"/>
</dbReference>
<dbReference type="EMBL" id="JABDJR010000517">
    <property type="protein sequence ID" value="NNF07667.1"/>
    <property type="molecule type" value="Genomic_DNA"/>
</dbReference>
<dbReference type="PROSITE" id="PS50853">
    <property type="entry name" value="FN3"/>
    <property type="match status" value="1"/>
</dbReference>
<sequence>LMAAGSYGGDYAHPATPTQMCAWSKEEMGWLEPKEIVCDETVALYYQGDTPEAVKIWTGGDYSQNEWFLVENRQRIKWDKYLLGTGFLITHIDNEVLTQNDEACPGGNPCPQHYQVMVIEADGQWEMQTAAAPLAGPWFGESEDFFSAENNDTWTDTTSPSSRDHDGNLTGISVTNISSSGEKMFADFSVSQICQGTPDIAVSTSSVSGGCDLDGFLDPGEEVSLSVTLRNAPTASPATGVSGTLTSLHPDVSVTSGTVDFPDLGQGEFGETIIPFQVMASAAAMCSTFADIEISISADGGYSSTDTVTLSLGIDSLYVPFALFEDDMESGDENGWRHYAYVNEDDWSHNTNGNNTTGAIPGSSWFTEAKATGKDVSLEPPGFIPSATSVVSFWHRYDTEDDWDGCLLELSLDGGDTWIDVGDSTNVGYDDQLTANPQSTIGGRRAWNGLSASYPLFDQVTLDMSPWAGQTCILRFRLGCDLAATGTVVPGWNIDDYSITDASILREQCEATSVCTGIESDPPVFAGLESAKNINAPGCDVVDLKWSAATDPSGPVTYLIYQSTTTPVPTTAPVASTSLLKYRVEGLTPNQNYYFLVRARDSQGNVENNAVEQTVSMTCDPPSVVVRSLNMVEFDGCDGDQSPDGGETLDLSVTLRNASGTDAKNIQSTLTSLSSNVIVLDDTGLYGDLNAQHFEEGDQPFRVYISAGATCLEPATLELSITADGGYAVTRTIDLVLESDVDFSAQQFFDDMEGVEPNGFTHFADVGSDAWGYTSSDAFSGASSWFHGDTPSETDASLVSPPLYISPSSVLTFWHKYVLESTYDGGVLEISVDGGDTWEDIGQSYNSSMNVLGPAFGGPFAPGRAFWSGSSGGFVQETVNLGAMTSPLGTPLYAGQIALIRWRIGCDNTNTSPPHEGWWIDDISLTDTGTFTTVCDSSTPCGTLSTDNPTNPRVTMLAQNAPNPMAAAGTRIQYQIGVNDDGPVSLRVYSLSGRLIDTIVEERQLAGMHEAFWDGTTSSGVRVPAGIYFYELRTGSERQVRRLALLR</sequence>
<dbReference type="PANTHER" id="PTHR41775">
    <property type="entry name" value="SECRETED PROTEIN-RELATED"/>
    <property type="match status" value="1"/>
</dbReference>
<name>A0A7Y2EB52_UNCEI</name>
<reference evidence="2 3" key="1">
    <citation type="submission" date="2020-03" db="EMBL/GenBank/DDBJ databases">
        <title>Metabolic flexibility allows generalist bacteria to become dominant in a frequently disturbed ecosystem.</title>
        <authorList>
            <person name="Chen Y.-J."/>
            <person name="Leung P.M."/>
            <person name="Bay S.K."/>
            <person name="Hugenholtz P."/>
            <person name="Kessler A.J."/>
            <person name="Shelley G."/>
            <person name="Waite D.W."/>
            <person name="Cook P.L."/>
            <person name="Greening C."/>
        </authorList>
    </citation>
    <scope>NUCLEOTIDE SEQUENCE [LARGE SCALE GENOMIC DNA]</scope>
    <source>
        <strain evidence="2">SS_bin_28</strain>
    </source>
</reference>
<feature type="domain" description="Fibronectin type-III" evidence="1">
    <location>
        <begin position="524"/>
        <end position="622"/>
    </location>
</feature>
<dbReference type="AlphaFoldDB" id="A0A7Y2EB52"/>
<evidence type="ECO:0000313" key="2">
    <source>
        <dbReference type="EMBL" id="NNF07667.1"/>
    </source>
</evidence>
<gene>
    <name evidence="2" type="ORF">HKN21_12970</name>
</gene>
<organism evidence="2 3">
    <name type="scientific">Eiseniibacteriota bacterium</name>
    <dbReference type="NCBI Taxonomy" id="2212470"/>
    <lineage>
        <taxon>Bacteria</taxon>
        <taxon>Candidatus Eiseniibacteriota</taxon>
    </lineage>
</organism>
<proteinExistence type="predicted"/>
<dbReference type="Proteomes" id="UP000547674">
    <property type="component" value="Unassembled WGS sequence"/>
</dbReference>
<evidence type="ECO:0000313" key="3">
    <source>
        <dbReference type="Proteomes" id="UP000547674"/>
    </source>
</evidence>
<accession>A0A7Y2EB52</accession>
<dbReference type="Gene3D" id="2.60.40.4070">
    <property type="match status" value="1"/>
</dbReference>
<dbReference type="InterPro" id="IPR003961">
    <property type="entry name" value="FN3_dom"/>
</dbReference>
<dbReference type="Gene3D" id="2.60.40.10">
    <property type="entry name" value="Immunoglobulins"/>
    <property type="match status" value="1"/>
</dbReference>
<protein>
    <recommendedName>
        <fullName evidence="1">Fibronectin type-III domain-containing protein</fullName>
    </recommendedName>
</protein>
<dbReference type="SUPFAM" id="SSF49265">
    <property type="entry name" value="Fibronectin type III"/>
    <property type="match status" value="1"/>
</dbReference>
<dbReference type="Gene3D" id="2.60.120.260">
    <property type="entry name" value="Galactose-binding domain-like"/>
    <property type="match status" value="2"/>
</dbReference>
<evidence type="ECO:0000259" key="1">
    <source>
        <dbReference type="PROSITE" id="PS50853"/>
    </source>
</evidence>
<dbReference type="InterPro" id="IPR013783">
    <property type="entry name" value="Ig-like_fold"/>
</dbReference>
<dbReference type="CDD" id="cd00063">
    <property type="entry name" value="FN3"/>
    <property type="match status" value="1"/>
</dbReference>
<dbReference type="InterPro" id="IPR036116">
    <property type="entry name" value="FN3_sf"/>
</dbReference>
<feature type="non-terminal residue" evidence="2">
    <location>
        <position position="1"/>
    </location>
</feature>
<comment type="caution">
    <text evidence="2">The sequence shown here is derived from an EMBL/GenBank/DDBJ whole genome shotgun (WGS) entry which is preliminary data.</text>
</comment>